<feature type="compositionally biased region" description="Polar residues" evidence="1">
    <location>
        <begin position="1052"/>
        <end position="1068"/>
    </location>
</feature>
<dbReference type="Proteomes" id="UP001369815">
    <property type="component" value="Unassembled WGS sequence"/>
</dbReference>
<comment type="caution">
    <text evidence="2">The sequence shown here is derived from an EMBL/GenBank/DDBJ whole genome shotgun (WGS) entry which is preliminary data.</text>
</comment>
<evidence type="ECO:0000256" key="1">
    <source>
        <dbReference type="SAM" id="MobiDB-lite"/>
    </source>
</evidence>
<feature type="compositionally biased region" description="Basic and acidic residues" evidence="1">
    <location>
        <begin position="651"/>
        <end position="661"/>
    </location>
</feature>
<evidence type="ECO:0000313" key="2">
    <source>
        <dbReference type="EMBL" id="KAK6955637.1"/>
    </source>
</evidence>
<protein>
    <recommendedName>
        <fullName evidence="4">AGC-kinase C-terminal domain-containing protein</fullName>
    </recommendedName>
</protein>
<feature type="region of interest" description="Disordered" evidence="1">
    <location>
        <begin position="1"/>
        <end position="124"/>
    </location>
</feature>
<feature type="region of interest" description="Disordered" evidence="1">
    <location>
        <begin position="651"/>
        <end position="709"/>
    </location>
</feature>
<feature type="compositionally biased region" description="Polar residues" evidence="1">
    <location>
        <begin position="1009"/>
        <end position="1020"/>
    </location>
</feature>
<feature type="compositionally biased region" description="Basic residues" evidence="1">
    <location>
        <begin position="1"/>
        <end position="11"/>
    </location>
</feature>
<proteinExistence type="predicted"/>
<feature type="compositionally biased region" description="Polar residues" evidence="1">
    <location>
        <begin position="662"/>
        <end position="700"/>
    </location>
</feature>
<feature type="compositionally biased region" description="Basic and acidic residues" evidence="1">
    <location>
        <begin position="100"/>
        <end position="114"/>
    </location>
</feature>
<feature type="compositionally biased region" description="Basic and acidic residues" evidence="1">
    <location>
        <begin position="262"/>
        <end position="275"/>
    </location>
</feature>
<reference evidence="2 3" key="1">
    <citation type="journal article" date="2024" name="Front Chem Biol">
        <title>Unveiling the potential of Daldinia eschscholtzii MFLUCC 19-0629 through bioactivity and bioinformatics studies for enhanced sustainable agriculture production.</title>
        <authorList>
            <person name="Brooks S."/>
            <person name="Weaver J.A."/>
            <person name="Klomchit A."/>
            <person name="Alharthi S.A."/>
            <person name="Onlamun T."/>
            <person name="Nurani R."/>
            <person name="Vong T.K."/>
            <person name="Alberti F."/>
            <person name="Greco C."/>
        </authorList>
    </citation>
    <scope>NUCLEOTIDE SEQUENCE [LARGE SCALE GENOMIC DNA]</scope>
    <source>
        <strain evidence="2">MFLUCC 19-0629</strain>
    </source>
</reference>
<feature type="compositionally biased region" description="Polar residues" evidence="1">
    <location>
        <begin position="751"/>
        <end position="764"/>
    </location>
</feature>
<feature type="compositionally biased region" description="Low complexity" evidence="1">
    <location>
        <begin position="323"/>
        <end position="344"/>
    </location>
</feature>
<feature type="compositionally biased region" description="Polar residues" evidence="1">
    <location>
        <begin position="364"/>
        <end position="392"/>
    </location>
</feature>
<feature type="compositionally biased region" description="Pro residues" evidence="1">
    <location>
        <begin position="312"/>
        <end position="321"/>
    </location>
</feature>
<name>A0AAX6MTA7_9PEZI</name>
<feature type="compositionally biased region" description="Basic and acidic residues" evidence="1">
    <location>
        <begin position="423"/>
        <end position="446"/>
    </location>
</feature>
<evidence type="ECO:0008006" key="4">
    <source>
        <dbReference type="Google" id="ProtNLM"/>
    </source>
</evidence>
<feature type="region of interest" description="Disordered" evidence="1">
    <location>
        <begin position="929"/>
        <end position="956"/>
    </location>
</feature>
<gene>
    <name evidence="2" type="ORF">Daesc_003279</name>
</gene>
<dbReference type="EMBL" id="JBANMG010000003">
    <property type="protein sequence ID" value="KAK6955637.1"/>
    <property type="molecule type" value="Genomic_DNA"/>
</dbReference>
<feature type="region of interest" description="Disordered" evidence="1">
    <location>
        <begin position="423"/>
        <end position="448"/>
    </location>
</feature>
<keyword evidence="3" id="KW-1185">Reference proteome</keyword>
<feature type="compositionally biased region" description="Polar residues" evidence="1">
    <location>
        <begin position="929"/>
        <end position="948"/>
    </location>
</feature>
<sequence>MLSHLRFHRRGPSNPSSPVPETGPWDAAALQPAQLVPDDGVPAPEIRPRSATSVPFAHGHGQPPSQPAPPQSQQPLQSSQPPILPPITGISSPESDLAIDIEKFEHKPREEPKPLPRSSYNGDSGFIGGLALQNYRREQEALRPGSLDRNATLASDSPSFGTYAGVANFPSRPAPPTKPVKAASSFVPPGSLQNANTTGKRPPGTRMVSDSQASHGQDAPRAKKSLPFLKNPMSTLLLRRKTSQNIPDPSLPLRGQDEEPLYDPRIRGTRVHDFSAPRPRKVVPNNEPVNPGVERPRQEVASPPTEHNSPVIGPPPVPPPKDSNSQSAPSTSTTSRTASVDATSLQKSQGSVDSRTKVELRNGRYSQRRTNSIPPSIRSLSRNASEASSRGVLSSVPKHMKSTSSRFSFDMIGAAKQEKLLEERHRQRQQDKRTDDPLDQRDSRFDDFDEDAFDYDAMDYDDGLEERIPGVNADLDEEDFDGVDDPDNDQENFAGFSFQRSNPVSVLTSPHGTSTRPTSENAINSISGYVMTQELQDIPRPLSVSMKSPDETLVRGPSEQNTPTGLGIQGLETVNEMSEQSLFQQRQQEETPRQLSKDDELYFNDGLIHDFDGEGDGSTFDESIFDLDDTDQYGRPIPGLFANALSQRKAAQEAKKRESDITSRLSAQSDYSQSTAHTSLSADLQSKPTESDSTLETQQPAEERKSSVCNLDVTEQDQIAAYQAALAAAAHQAAASGKFRRDSSPPLPTELTVTSPTTSASSHADNLDDYEYDNGLSTGLDDYELDDDDIIAEANASALANDSDGWYGQEFGFYSAPAPLHTHHNSNVLSEKNLYQYSHGGYFGPSGINRSTSGRIVSREPNLTPITERSEYSNRNSIMSLGVSQSANPNGPLQSPGLAQLAMMADDDNMSLSALLRLRSKAWGGSQVSLVSSREGSPNERNGATSPWGQDLGITGSHGRKNSAFSIFSQDSAGAGSGSGSPTLTMSMPGIPNSSIPPIPTSSNSNPTLATSPSSLPVFSPLQPSSVCPPVFEDEESSPLDERKTDIVSPSLSASSTMTRPLSENMSPTIGIPSQKRPGMGHRHRGSADSISYTKEEDSGETRWIVERRRTAESGEIEILGRQVVDKGRI</sequence>
<feature type="region of interest" description="Disordered" evidence="1">
    <location>
        <begin position="969"/>
        <end position="1020"/>
    </location>
</feature>
<feature type="compositionally biased region" description="Basic and acidic residues" evidence="1">
    <location>
        <begin position="587"/>
        <end position="600"/>
    </location>
</feature>
<feature type="region of interest" description="Disordered" evidence="1">
    <location>
        <begin position="1052"/>
        <end position="1101"/>
    </location>
</feature>
<feature type="region of interest" description="Disordered" evidence="1">
    <location>
        <begin position="167"/>
        <end position="409"/>
    </location>
</feature>
<feature type="region of interest" description="Disordered" evidence="1">
    <location>
        <begin position="737"/>
        <end position="770"/>
    </location>
</feature>
<dbReference type="AlphaFoldDB" id="A0AAX6MTA7"/>
<feature type="compositionally biased region" description="Low complexity" evidence="1">
    <location>
        <begin position="282"/>
        <end position="293"/>
    </location>
</feature>
<feature type="region of interest" description="Disordered" evidence="1">
    <location>
        <begin position="578"/>
        <end position="600"/>
    </location>
</feature>
<evidence type="ECO:0000313" key="3">
    <source>
        <dbReference type="Proteomes" id="UP001369815"/>
    </source>
</evidence>
<organism evidence="2 3">
    <name type="scientific">Daldinia eschscholtzii</name>
    <dbReference type="NCBI Taxonomy" id="292717"/>
    <lineage>
        <taxon>Eukaryota</taxon>
        <taxon>Fungi</taxon>
        <taxon>Dikarya</taxon>
        <taxon>Ascomycota</taxon>
        <taxon>Pezizomycotina</taxon>
        <taxon>Sordariomycetes</taxon>
        <taxon>Xylariomycetidae</taxon>
        <taxon>Xylariales</taxon>
        <taxon>Hypoxylaceae</taxon>
        <taxon>Daldinia</taxon>
    </lineage>
</organism>
<accession>A0AAX6MTA7</accession>